<keyword evidence="1" id="KW-1133">Transmembrane helix</keyword>
<dbReference type="Proteomes" id="UP001218188">
    <property type="component" value="Unassembled WGS sequence"/>
</dbReference>
<keyword evidence="1" id="KW-0812">Transmembrane</keyword>
<reference evidence="2" key="1">
    <citation type="submission" date="2023-03" db="EMBL/GenBank/DDBJ databases">
        <title>Massive genome expansion in bonnet fungi (Mycena s.s.) driven by repeated elements and novel gene families across ecological guilds.</title>
        <authorList>
            <consortium name="Lawrence Berkeley National Laboratory"/>
            <person name="Harder C.B."/>
            <person name="Miyauchi S."/>
            <person name="Viragh M."/>
            <person name="Kuo A."/>
            <person name="Thoen E."/>
            <person name="Andreopoulos B."/>
            <person name="Lu D."/>
            <person name="Skrede I."/>
            <person name="Drula E."/>
            <person name="Henrissat B."/>
            <person name="Morin E."/>
            <person name="Kohler A."/>
            <person name="Barry K."/>
            <person name="LaButti K."/>
            <person name="Morin E."/>
            <person name="Salamov A."/>
            <person name="Lipzen A."/>
            <person name="Mereny Z."/>
            <person name="Hegedus B."/>
            <person name="Baldrian P."/>
            <person name="Stursova M."/>
            <person name="Weitz H."/>
            <person name="Taylor A."/>
            <person name="Grigoriev I.V."/>
            <person name="Nagy L.G."/>
            <person name="Martin F."/>
            <person name="Kauserud H."/>
        </authorList>
    </citation>
    <scope>NUCLEOTIDE SEQUENCE</scope>
    <source>
        <strain evidence="2">CBHHK200</strain>
    </source>
</reference>
<feature type="transmembrane region" description="Helical" evidence="1">
    <location>
        <begin position="20"/>
        <end position="42"/>
    </location>
</feature>
<organism evidence="2 3">
    <name type="scientific">Mycena alexandri</name>
    <dbReference type="NCBI Taxonomy" id="1745969"/>
    <lineage>
        <taxon>Eukaryota</taxon>
        <taxon>Fungi</taxon>
        <taxon>Dikarya</taxon>
        <taxon>Basidiomycota</taxon>
        <taxon>Agaricomycotina</taxon>
        <taxon>Agaricomycetes</taxon>
        <taxon>Agaricomycetidae</taxon>
        <taxon>Agaricales</taxon>
        <taxon>Marasmiineae</taxon>
        <taxon>Mycenaceae</taxon>
        <taxon>Mycena</taxon>
    </lineage>
</organism>
<accession>A0AAD6S752</accession>
<dbReference type="SUPFAM" id="SSF51445">
    <property type="entry name" value="(Trans)glycosidases"/>
    <property type="match status" value="1"/>
</dbReference>
<dbReference type="InterPro" id="IPR017853">
    <property type="entry name" value="GH"/>
</dbReference>
<evidence type="ECO:0000313" key="2">
    <source>
        <dbReference type="EMBL" id="KAJ7022444.1"/>
    </source>
</evidence>
<proteinExistence type="predicted"/>
<sequence length="477" mass="51740">MDLPRSILKSPYKSDQWTSYTVSVVMIASLPFLVGIAAAAVVNLESRQTAAQITTVDLSVNTGSPIRRASGVLYGVPNTKNQIPSSFYTGMGFNYLSAGGAQFTGATGWIFGGYTARFQDVLSNFQTARQFNAQFILKMSDLWGTDGTQGANGVYPGANGDFTEFDAYLTQLVADLKANGMTTNIKLLIWNEPNLTAFWKAPQAQYFATWNHAVQFLRAHLPGVPIAGPALATAPNSADTWWTGFLGNVKSANTAPDVYTWHHEGSSNDVNNDLQTSQPAMVALLNAHALIIGEFIIDEYANVGEQNPSSAAWWIARFERFNMSGLRGNWLSGANLQDFLSGLLWKSGSTYFANGEWQVYNYYATSMTGFRVASTGSTDRLMDNFAVVGTNIVRILVGGRLVTGTYTLQIKNLSALGLATSGTINVTTRQFSFAGTEGPEGAPTNLGVVAHTYTGNVLSFPIFQTDTVTTWAFEFNF</sequence>
<dbReference type="Gene3D" id="3.20.20.80">
    <property type="entry name" value="Glycosidases"/>
    <property type="match status" value="1"/>
</dbReference>
<gene>
    <name evidence="2" type="ORF">C8F04DRAFT_1402348</name>
</gene>
<keyword evidence="2" id="KW-0378">Hydrolase</keyword>
<keyword evidence="1" id="KW-0472">Membrane</keyword>
<dbReference type="GO" id="GO:0016787">
    <property type="term" value="F:hydrolase activity"/>
    <property type="evidence" value="ECO:0007669"/>
    <property type="project" value="UniProtKB-KW"/>
</dbReference>
<dbReference type="EMBL" id="JARJCM010000209">
    <property type="protein sequence ID" value="KAJ7022444.1"/>
    <property type="molecule type" value="Genomic_DNA"/>
</dbReference>
<protein>
    <submittedName>
        <fullName evidence="2">Glycoside hydrolase family 39 protein</fullName>
    </submittedName>
</protein>
<evidence type="ECO:0000256" key="1">
    <source>
        <dbReference type="SAM" id="Phobius"/>
    </source>
</evidence>
<name>A0AAD6S752_9AGAR</name>
<dbReference type="AlphaFoldDB" id="A0AAD6S752"/>
<comment type="caution">
    <text evidence="2">The sequence shown here is derived from an EMBL/GenBank/DDBJ whole genome shotgun (WGS) entry which is preliminary data.</text>
</comment>
<evidence type="ECO:0000313" key="3">
    <source>
        <dbReference type="Proteomes" id="UP001218188"/>
    </source>
</evidence>
<keyword evidence="3" id="KW-1185">Reference proteome</keyword>